<accession>A0A6A6C867</accession>
<organism evidence="2 3">
    <name type="scientific">Zasmidium cellare ATCC 36951</name>
    <dbReference type="NCBI Taxonomy" id="1080233"/>
    <lineage>
        <taxon>Eukaryota</taxon>
        <taxon>Fungi</taxon>
        <taxon>Dikarya</taxon>
        <taxon>Ascomycota</taxon>
        <taxon>Pezizomycotina</taxon>
        <taxon>Dothideomycetes</taxon>
        <taxon>Dothideomycetidae</taxon>
        <taxon>Mycosphaerellales</taxon>
        <taxon>Mycosphaerellaceae</taxon>
        <taxon>Zasmidium</taxon>
    </lineage>
</organism>
<evidence type="ECO:0000313" key="2">
    <source>
        <dbReference type="EMBL" id="KAF2163387.1"/>
    </source>
</evidence>
<reference evidence="2" key="1">
    <citation type="journal article" date="2020" name="Stud. Mycol.">
        <title>101 Dothideomycetes genomes: a test case for predicting lifestyles and emergence of pathogens.</title>
        <authorList>
            <person name="Haridas S."/>
            <person name="Albert R."/>
            <person name="Binder M."/>
            <person name="Bloem J."/>
            <person name="Labutti K."/>
            <person name="Salamov A."/>
            <person name="Andreopoulos B."/>
            <person name="Baker S."/>
            <person name="Barry K."/>
            <person name="Bills G."/>
            <person name="Bluhm B."/>
            <person name="Cannon C."/>
            <person name="Castanera R."/>
            <person name="Culley D."/>
            <person name="Daum C."/>
            <person name="Ezra D."/>
            <person name="Gonzalez J."/>
            <person name="Henrissat B."/>
            <person name="Kuo A."/>
            <person name="Liang C."/>
            <person name="Lipzen A."/>
            <person name="Lutzoni F."/>
            <person name="Magnuson J."/>
            <person name="Mondo S."/>
            <person name="Nolan M."/>
            <person name="Ohm R."/>
            <person name="Pangilinan J."/>
            <person name="Park H.-J."/>
            <person name="Ramirez L."/>
            <person name="Alfaro M."/>
            <person name="Sun H."/>
            <person name="Tritt A."/>
            <person name="Yoshinaga Y."/>
            <person name="Zwiers L.-H."/>
            <person name="Turgeon B."/>
            <person name="Goodwin S."/>
            <person name="Spatafora J."/>
            <person name="Crous P."/>
            <person name="Grigoriev I."/>
        </authorList>
    </citation>
    <scope>NUCLEOTIDE SEQUENCE</scope>
    <source>
        <strain evidence="2">ATCC 36951</strain>
    </source>
</reference>
<dbReference type="EMBL" id="ML993609">
    <property type="protein sequence ID" value="KAF2163387.1"/>
    <property type="molecule type" value="Genomic_DNA"/>
</dbReference>
<name>A0A6A6C867_ZASCE</name>
<dbReference type="OrthoDB" id="2951834at2759"/>
<evidence type="ECO:0008006" key="4">
    <source>
        <dbReference type="Google" id="ProtNLM"/>
    </source>
</evidence>
<evidence type="ECO:0000256" key="1">
    <source>
        <dbReference type="SAM" id="MobiDB-lite"/>
    </source>
</evidence>
<feature type="region of interest" description="Disordered" evidence="1">
    <location>
        <begin position="239"/>
        <end position="273"/>
    </location>
</feature>
<feature type="compositionally biased region" description="Basic and acidic residues" evidence="1">
    <location>
        <begin position="260"/>
        <end position="273"/>
    </location>
</feature>
<gene>
    <name evidence="2" type="ORF">M409DRAFT_26423</name>
</gene>
<dbReference type="AlphaFoldDB" id="A0A6A6C867"/>
<evidence type="ECO:0000313" key="3">
    <source>
        <dbReference type="Proteomes" id="UP000799537"/>
    </source>
</evidence>
<dbReference type="GeneID" id="54561377"/>
<dbReference type="RefSeq" id="XP_033664276.1">
    <property type="nucleotide sequence ID" value="XM_033808105.1"/>
</dbReference>
<dbReference type="Proteomes" id="UP000799537">
    <property type="component" value="Unassembled WGS sequence"/>
</dbReference>
<protein>
    <recommendedName>
        <fullName evidence="4">F-box domain-containing protein</fullName>
    </recommendedName>
</protein>
<sequence length="273" mass="31663">MSCSENRQTGICHLLRLPAKVHERIFHYLFSRDWDYCEKLQITGDRQVYLTTSKRPRCLAGSDDAAILRTCKLLHDEGLPVLYECSKFIVTISMPVAYPRSEEVEGLPLGSMASTKTMWRNMKHLKLIVRWEQHTKKLVFTVHDFVNACRDNMGLSISELKIEGIYSHDGSVNPILICLARLRYPEPPRVWFKFTEVRFRRSPDVSLEDFLTATGGRDVSNEFETQEDRLRFPHPEDYQRCQGSRAQGGAEYHHHGWMRSGDKDVESEVTRRG</sequence>
<keyword evidence="3" id="KW-1185">Reference proteome</keyword>
<proteinExistence type="predicted"/>